<feature type="domain" description="GGDEF" evidence="2">
    <location>
        <begin position="352"/>
        <end position="484"/>
    </location>
</feature>
<dbReference type="Pfam" id="PF00990">
    <property type="entry name" value="GGDEF"/>
    <property type="match status" value="1"/>
</dbReference>
<evidence type="ECO:0000313" key="3">
    <source>
        <dbReference type="EMBL" id="SOB71234.1"/>
    </source>
</evidence>
<dbReference type="InterPro" id="IPR050469">
    <property type="entry name" value="Diguanylate_Cyclase"/>
</dbReference>
<dbReference type="GO" id="GO:0052621">
    <property type="term" value="F:diguanylate cyclase activity"/>
    <property type="evidence" value="ECO:0007669"/>
    <property type="project" value="TreeGrafter"/>
</dbReference>
<dbReference type="InterPro" id="IPR029787">
    <property type="entry name" value="Nucleotide_cyclase"/>
</dbReference>
<dbReference type="PROSITE" id="PS50887">
    <property type="entry name" value="GGDEF"/>
    <property type="match status" value="1"/>
</dbReference>
<dbReference type="RefSeq" id="WP_096239175.1">
    <property type="nucleotide sequence ID" value="NZ_LT907978.1"/>
</dbReference>
<dbReference type="PANTHER" id="PTHR45138:SF9">
    <property type="entry name" value="DIGUANYLATE CYCLASE DGCM-RELATED"/>
    <property type="match status" value="1"/>
</dbReference>
<proteinExistence type="predicted"/>
<dbReference type="EMBL" id="LT907978">
    <property type="protein sequence ID" value="SOB71234.1"/>
    <property type="molecule type" value="Genomic_DNA"/>
</dbReference>
<gene>
    <name evidence="3" type="ORF">EHLA_0469</name>
</gene>
<evidence type="ECO:0000313" key="4">
    <source>
        <dbReference type="Proteomes" id="UP000217549"/>
    </source>
</evidence>
<dbReference type="SMART" id="SM00267">
    <property type="entry name" value="GGDEF"/>
    <property type="match status" value="1"/>
</dbReference>
<dbReference type="SUPFAM" id="SSF55073">
    <property type="entry name" value="Nucleotide cyclase"/>
    <property type="match status" value="1"/>
</dbReference>
<feature type="transmembrane region" description="Helical" evidence="1">
    <location>
        <begin position="289"/>
        <end position="314"/>
    </location>
</feature>
<dbReference type="KEGG" id="ehl:EHLA_0469"/>
<evidence type="ECO:0000259" key="2">
    <source>
        <dbReference type="PROSITE" id="PS50887"/>
    </source>
</evidence>
<keyword evidence="4" id="KW-1185">Reference proteome</keyword>
<protein>
    <submittedName>
        <fullName evidence="3">GGDEF: diguanylate cyclase (GGDEF) domain</fullName>
    </submittedName>
</protein>
<name>A0A285PNR4_9FIRM</name>
<dbReference type="NCBIfam" id="TIGR00254">
    <property type="entry name" value="GGDEF"/>
    <property type="match status" value="1"/>
</dbReference>
<keyword evidence="1" id="KW-0812">Transmembrane</keyword>
<keyword evidence="1" id="KW-1133">Transmembrane helix</keyword>
<dbReference type="InterPro" id="IPR000160">
    <property type="entry name" value="GGDEF_dom"/>
</dbReference>
<evidence type="ECO:0000256" key="1">
    <source>
        <dbReference type="SAM" id="Phobius"/>
    </source>
</evidence>
<dbReference type="InterPro" id="IPR043128">
    <property type="entry name" value="Rev_trsase/Diguanyl_cyclase"/>
</dbReference>
<reference evidence="4" key="1">
    <citation type="submission" date="2017-09" db="EMBL/GenBank/DDBJ databases">
        <authorList>
            <person name="Shetty A S."/>
        </authorList>
    </citation>
    <scope>NUCLEOTIDE SEQUENCE [LARGE SCALE GENOMIC DNA]</scope>
</reference>
<keyword evidence="1" id="KW-0472">Membrane</keyword>
<dbReference type="Proteomes" id="UP000217549">
    <property type="component" value="Chromosome I"/>
</dbReference>
<organism evidence="3 4">
    <name type="scientific">Anaerobutyricum hallii</name>
    <dbReference type="NCBI Taxonomy" id="39488"/>
    <lineage>
        <taxon>Bacteria</taxon>
        <taxon>Bacillati</taxon>
        <taxon>Bacillota</taxon>
        <taxon>Clostridia</taxon>
        <taxon>Lachnospirales</taxon>
        <taxon>Lachnospiraceae</taxon>
        <taxon>Anaerobutyricum</taxon>
    </lineage>
</organism>
<dbReference type="CDD" id="cd01949">
    <property type="entry name" value="GGDEF"/>
    <property type="match status" value="1"/>
</dbReference>
<accession>A0A285PNR4</accession>
<dbReference type="AlphaFoldDB" id="A0A285PNR4"/>
<feature type="transmembrane region" description="Helical" evidence="1">
    <location>
        <begin position="12"/>
        <end position="31"/>
    </location>
</feature>
<dbReference type="PANTHER" id="PTHR45138">
    <property type="entry name" value="REGULATORY COMPONENTS OF SENSORY TRANSDUCTION SYSTEM"/>
    <property type="match status" value="1"/>
</dbReference>
<dbReference type="Gene3D" id="3.30.450.20">
    <property type="entry name" value="PAS domain"/>
    <property type="match status" value="2"/>
</dbReference>
<dbReference type="Gene3D" id="3.30.70.270">
    <property type="match status" value="1"/>
</dbReference>
<sequence length="487" mass="55336">MKNQKKSRKKKGVLLALYLTVCLLIIVSAYFRLSKIAQNFNTQHLELITGLYAEKMNEEMDYLQNFVEEDVKMIQAMEDKDPDKIQKSLEKNLNQTMFCNIGFIMKNGEVHGSKCAVSDIKKKNLDNQALTARTSFNSDPYQSSETGNMIITVFVPVADFSQIHMLYVSVMIEQLRQLGVYELLQGKISVHLLKADSENFITCISSDNSSAAGDWNNLLLQQKYFEYNEGYSYKQWISDMRSGKKEGRFAAKIRGEDSTISYRSISSMPGWYVVVELANKNISNITQHFSAWGGLYGSILVGLTILYMLTILIWEKKDKKRYIGLSSTDALTGVLNRRAFRADVEHELRKKESGIFLFIDVDNFKSYNDTYGHSNGDLCLKYFAQTMQECFPKDSILGRYGGDEFVAYLKNVKPETVYACMESFQKKISHFTLSTGEVVELSASAGGVIFPEQGEDFISLCKNADAVLYDIKQNGKAVFKMKSDKIR</sequence>